<dbReference type="RefSeq" id="WP_378579763.1">
    <property type="nucleotide sequence ID" value="NZ_JBHSFQ010000042.1"/>
</dbReference>
<name>A0ABV9E350_9ACTN</name>
<gene>
    <name evidence="1" type="ORF">ACFO4E_27470</name>
</gene>
<sequence length="55" mass="6224">MDSPVRWEPRIYPGRMEWVRRVRSDIRSDLGGFPDDLASDVELCASELYANAGAP</sequence>
<keyword evidence="2" id="KW-1185">Reference proteome</keyword>
<protein>
    <submittedName>
        <fullName evidence="1">Uncharacterized protein</fullName>
    </submittedName>
</protein>
<proteinExistence type="predicted"/>
<accession>A0ABV9E350</accession>
<comment type="caution">
    <text evidence="1">The sequence shown here is derived from an EMBL/GenBank/DDBJ whole genome shotgun (WGS) entry which is preliminary data.</text>
</comment>
<reference evidence="2" key="1">
    <citation type="journal article" date="2019" name="Int. J. Syst. Evol. Microbiol.">
        <title>The Global Catalogue of Microorganisms (GCM) 10K type strain sequencing project: providing services to taxonomists for standard genome sequencing and annotation.</title>
        <authorList>
            <consortium name="The Broad Institute Genomics Platform"/>
            <consortium name="The Broad Institute Genome Sequencing Center for Infectious Disease"/>
            <person name="Wu L."/>
            <person name="Ma J."/>
        </authorList>
    </citation>
    <scope>NUCLEOTIDE SEQUENCE [LARGE SCALE GENOMIC DNA]</scope>
    <source>
        <strain evidence="2">XZYJ18</strain>
    </source>
</reference>
<organism evidence="1 2">
    <name type="scientific">Nocardiopsis mangrovi</name>
    <dbReference type="NCBI Taxonomy" id="1179818"/>
    <lineage>
        <taxon>Bacteria</taxon>
        <taxon>Bacillati</taxon>
        <taxon>Actinomycetota</taxon>
        <taxon>Actinomycetes</taxon>
        <taxon>Streptosporangiales</taxon>
        <taxon>Nocardiopsidaceae</taxon>
        <taxon>Nocardiopsis</taxon>
    </lineage>
</organism>
<evidence type="ECO:0000313" key="2">
    <source>
        <dbReference type="Proteomes" id="UP001595923"/>
    </source>
</evidence>
<evidence type="ECO:0000313" key="1">
    <source>
        <dbReference type="EMBL" id="MFC4565615.1"/>
    </source>
</evidence>
<dbReference type="Proteomes" id="UP001595923">
    <property type="component" value="Unassembled WGS sequence"/>
</dbReference>
<dbReference type="EMBL" id="JBHSFQ010000042">
    <property type="protein sequence ID" value="MFC4565615.1"/>
    <property type="molecule type" value="Genomic_DNA"/>
</dbReference>